<evidence type="ECO:0000259" key="2">
    <source>
        <dbReference type="PROSITE" id="PS50937"/>
    </source>
</evidence>
<reference evidence="3 4" key="1">
    <citation type="submission" date="2019-12" db="EMBL/GenBank/DDBJ databases">
        <title>Lactobacillus hilgardii FLUB.</title>
        <authorList>
            <person name="Gustaw K."/>
        </authorList>
    </citation>
    <scope>NUCLEOTIDE SEQUENCE [LARGE SCALE GENOMIC DNA]</scope>
    <source>
        <strain evidence="3 4">FLUB</strain>
    </source>
</reference>
<dbReference type="InterPro" id="IPR009061">
    <property type="entry name" value="DNA-bd_dom_put_sf"/>
</dbReference>
<dbReference type="InterPro" id="IPR000551">
    <property type="entry name" value="MerR-type_HTH_dom"/>
</dbReference>
<dbReference type="InterPro" id="IPR047057">
    <property type="entry name" value="MerR_fam"/>
</dbReference>
<dbReference type="PANTHER" id="PTHR30204">
    <property type="entry name" value="REDOX-CYCLING DRUG-SENSING TRANSCRIPTIONAL ACTIVATOR SOXR"/>
    <property type="match status" value="1"/>
</dbReference>
<feature type="domain" description="HTH merR-type" evidence="2">
    <location>
        <begin position="10"/>
        <end position="77"/>
    </location>
</feature>
<dbReference type="SMART" id="SM00422">
    <property type="entry name" value="HTH_MERR"/>
    <property type="match status" value="1"/>
</dbReference>
<protein>
    <submittedName>
        <fullName evidence="3">MerR family transcriptional regulator</fullName>
    </submittedName>
</protein>
<evidence type="ECO:0000313" key="4">
    <source>
        <dbReference type="Proteomes" id="UP000465035"/>
    </source>
</evidence>
<dbReference type="PROSITE" id="PS50937">
    <property type="entry name" value="HTH_MERR_2"/>
    <property type="match status" value="1"/>
</dbReference>
<dbReference type="Pfam" id="PF13411">
    <property type="entry name" value="MerR_1"/>
    <property type="match status" value="1"/>
</dbReference>
<dbReference type="AlphaFoldDB" id="A0A6P1E914"/>
<dbReference type="CDD" id="cd01109">
    <property type="entry name" value="HTH_YyaN"/>
    <property type="match status" value="1"/>
</dbReference>
<dbReference type="EMBL" id="CP047121">
    <property type="protein sequence ID" value="QHB52115.1"/>
    <property type="molecule type" value="Genomic_DNA"/>
</dbReference>
<sequence>MKGVKIKVATINQVSQKFDLTKDTLRYWERLGLLPEIQRNGSGYRDYSEYDMNWVFYVKALRKAGMSIEALIEFVKLYRDGQQNSEARKTLLIDQRRELIDKMTEIKKTVAYLSFKIDHFEDHTLNYEKEKLVYEEKNNDNKK</sequence>
<dbReference type="PANTHER" id="PTHR30204:SF98">
    <property type="entry name" value="HTH-TYPE TRANSCRIPTIONAL REGULATOR ADHR"/>
    <property type="match status" value="1"/>
</dbReference>
<dbReference type="GeneID" id="69058284"/>
<evidence type="ECO:0000313" key="3">
    <source>
        <dbReference type="EMBL" id="QHB52115.1"/>
    </source>
</evidence>
<proteinExistence type="predicted"/>
<organism evidence="3 4">
    <name type="scientific">Lentilactobacillus hilgardii</name>
    <name type="common">Lactobacillus hilgardii</name>
    <dbReference type="NCBI Taxonomy" id="1588"/>
    <lineage>
        <taxon>Bacteria</taxon>
        <taxon>Bacillati</taxon>
        <taxon>Bacillota</taxon>
        <taxon>Bacilli</taxon>
        <taxon>Lactobacillales</taxon>
        <taxon>Lactobacillaceae</taxon>
        <taxon>Lentilactobacillus</taxon>
    </lineage>
</organism>
<dbReference type="RefSeq" id="WP_003554103.1">
    <property type="nucleotide sequence ID" value="NZ_CABKOL010000102.1"/>
</dbReference>
<dbReference type="Proteomes" id="UP000465035">
    <property type="component" value="Chromosome"/>
</dbReference>
<dbReference type="Gene3D" id="1.10.1660.10">
    <property type="match status" value="1"/>
</dbReference>
<name>A0A6P1E914_LENHI</name>
<dbReference type="GO" id="GO:0003700">
    <property type="term" value="F:DNA-binding transcription factor activity"/>
    <property type="evidence" value="ECO:0007669"/>
    <property type="project" value="InterPro"/>
</dbReference>
<gene>
    <name evidence="3" type="ORF">GQR93_07910</name>
</gene>
<dbReference type="SUPFAM" id="SSF46955">
    <property type="entry name" value="Putative DNA-binding domain"/>
    <property type="match status" value="1"/>
</dbReference>
<evidence type="ECO:0000256" key="1">
    <source>
        <dbReference type="ARBA" id="ARBA00023125"/>
    </source>
</evidence>
<keyword evidence="1" id="KW-0238">DNA-binding</keyword>
<dbReference type="GO" id="GO:0003677">
    <property type="term" value="F:DNA binding"/>
    <property type="evidence" value="ECO:0007669"/>
    <property type="project" value="UniProtKB-KW"/>
</dbReference>
<accession>A0A6P1E914</accession>
<dbReference type="SMR" id="A0A6P1E914"/>